<evidence type="ECO:0000313" key="9">
    <source>
        <dbReference type="EMBL" id="MBM6850719.1"/>
    </source>
</evidence>
<dbReference type="RefSeq" id="WP_204803005.1">
    <property type="nucleotide sequence ID" value="NZ_JACSNX010000004.1"/>
</dbReference>
<dbReference type="SMART" id="SM00014">
    <property type="entry name" value="acidPPc"/>
    <property type="match status" value="1"/>
</dbReference>
<feature type="transmembrane region" description="Helical" evidence="7">
    <location>
        <begin position="149"/>
        <end position="170"/>
    </location>
</feature>
<keyword evidence="3 7" id="KW-0812">Transmembrane</keyword>
<organism evidence="9 10">
    <name type="scientific">Oscillibacter valericigenes</name>
    <dbReference type="NCBI Taxonomy" id="351091"/>
    <lineage>
        <taxon>Bacteria</taxon>
        <taxon>Bacillati</taxon>
        <taxon>Bacillota</taxon>
        <taxon>Clostridia</taxon>
        <taxon>Eubacteriales</taxon>
        <taxon>Oscillospiraceae</taxon>
        <taxon>Oscillibacter</taxon>
    </lineage>
</organism>
<sequence length="178" mass="18935">MRSFEFALLDWIQGNLRNPVMDLLMPAVTTLGNGGLIWIAFAGILLLIPRYRKAGAAVLAGLALEVICCNLVLKPLIARVRPCDVNTAVQLLVARPDDFSFPSGHTGASFAAVTALYADGNRLWIPALLLAALISFSRLYLYVHYPTDVLAGILLGAAAGWLGSQGIACVGGKLHHGL</sequence>
<keyword evidence="6 7" id="KW-0472">Membrane</keyword>
<feature type="transmembrane region" description="Helical" evidence="7">
    <location>
        <begin position="23"/>
        <end position="48"/>
    </location>
</feature>
<accession>A0ABS2FSY0</accession>
<proteinExistence type="predicted"/>
<comment type="caution">
    <text evidence="9">The sequence shown here is derived from an EMBL/GenBank/DDBJ whole genome shotgun (WGS) entry which is preliminary data.</text>
</comment>
<keyword evidence="5 7" id="KW-1133">Transmembrane helix</keyword>
<evidence type="ECO:0000256" key="4">
    <source>
        <dbReference type="ARBA" id="ARBA00022801"/>
    </source>
</evidence>
<dbReference type="PANTHER" id="PTHR14969">
    <property type="entry name" value="SPHINGOSINE-1-PHOSPHATE PHOSPHOHYDROLASE"/>
    <property type="match status" value="1"/>
</dbReference>
<feature type="domain" description="Phosphatidic acid phosphatase type 2/haloperoxidase" evidence="8">
    <location>
        <begin position="57"/>
        <end position="164"/>
    </location>
</feature>
<name>A0ABS2FSY0_9FIRM</name>
<reference evidence="9 10" key="1">
    <citation type="journal article" date="2021" name="Sci. Rep.">
        <title>The distribution of antibiotic resistance genes in chicken gut microbiota commensals.</title>
        <authorList>
            <person name="Juricova H."/>
            <person name="Matiasovicova J."/>
            <person name="Kubasova T."/>
            <person name="Cejkova D."/>
            <person name="Rychlik I."/>
        </authorList>
    </citation>
    <scope>NUCLEOTIDE SEQUENCE [LARGE SCALE GENOMIC DNA]</scope>
    <source>
        <strain evidence="9 10">An411</strain>
    </source>
</reference>
<dbReference type="Proteomes" id="UP000719500">
    <property type="component" value="Unassembled WGS sequence"/>
</dbReference>
<dbReference type="EMBL" id="JACSNX010000004">
    <property type="protein sequence ID" value="MBM6850719.1"/>
    <property type="molecule type" value="Genomic_DNA"/>
</dbReference>
<evidence type="ECO:0000313" key="10">
    <source>
        <dbReference type="Proteomes" id="UP000719500"/>
    </source>
</evidence>
<evidence type="ECO:0000256" key="6">
    <source>
        <dbReference type="ARBA" id="ARBA00023136"/>
    </source>
</evidence>
<evidence type="ECO:0000256" key="3">
    <source>
        <dbReference type="ARBA" id="ARBA00022692"/>
    </source>
</evidence>
<evidence type="ECO:0000259" key="8">
    <source>
        <dbReference type="SMART" id="SM00014"/>
    </source>
</evidence>
<keyword evidence="10" id="KW-1185">Reference proteome</keyword>
<evidence type="ECO:0000256" key="7">
    <source>
        <dbReference type="SAM" id="Phobius"/>
    </source>
</evidence>
<feature type="transmembrane region" description="Helical" evidence="7">
    <location>
        <begin position="54"/>
        <end position="73"/>
    </location>
</feature>
<evidence type="ECO:0000256" key="2">
    <source>
        <dbReference type="ARBA" id="ARBA00022475"/>
    </source>
</evidence>
<dbReference type="Pfam" id="PF01569">
    <property type="entry name" value="PAP2"/>
    <property type="match status" value="1"/>
</dbReference>
<dbReference type="InterPro" id="IPR036938">
    <property type="entry name" value="PAP2/HPO_sf"/>
</dbReference>
<keyword evidence="2" id="KW-1003">Cell membrane</keyword>
<protein>
    <submittedName>
        <fullName evidence="9">Phosphatase PAP2 family protein</fullName>
    </submittedName>
</protein>
<dbReference type="SUPFAM" id="SSF48317">
    <property type="entry name" value="Acid phosphatase/Vanadium-dependent haloperoxidase"/>
    <property type="match status" value="1"/>
</dbReference>
<feature type="transmembrane region" description="Helical" evidence="7">
    <location>
        <begin position="123"/>
        <end position="143"/>
    </location>
</feature>
<evidence type="ECO:0000256" key="5">
    <source>
        <dbReference type="ARBA" id="ARBA00022989"/>
    </source>
</evidence>
<dbReference type="PANTHER" id="PTHR14969:SF62">
    <property type="entry name" value="DECAPRENYLPHOSPHORYL-5-PHOSPHORIBOSE PHOSPHATASE RV3807C-RELATED"/>
    <property type="match status" value="1"/>
</dbReference>
<evidence type="ECO:0000256" key="1">
    <source>
        <dbReference type="ARBA" id="ARBA00004651"/>
    </source>
</evidence>
<dbReference type="Gene3D" id="1.20.144.10">
    <property type="entry name" value="Phosphatidic acid phosphatase type 2/haloperoxidase"/>
    <property type="match status" value="1"/>
</dbReference>
<comment type="subcellular location">
    <subcellularLocation>
        <location evidence="1">Cell membrane</location>
        <topology evidence="1">Multi-pass membrane protein</topology>
    </subcellularLocation>
</comment>
<dbReference type="InterPro" id="IPR000326">
    <property type="entry name" value="PAP2/HPO"/>
</dbReference>
<gene>
    <name evidence="9" type="ORF">H9X91_04600</name>
</gene>
<keyword evidence="4" id="KW-0378">Hydrolase</keyword>